<evidence type="ECO:0000313" key="2">
    <source>
        <dbReference type="Proteomes" id="UP001596406"/>
    </source>
</evidence>
<gene>
    <name evidence="1" type="ORF">ACFQHK_01155</name>
</gene>
<dbReference type="AlphaFoldDB" id="A0ABD5U8I8"/>
<comment type="caution">
    <text evidence="1">The sequence shown here is derived from an EMBL/GenBank/DDBJ whole genome shotgun (WGS) entry which is preliminary data.</text>
</comment>
<proteinExistence type="predicted"/>
<organism evidence="1 2">
    <name type="scientific">Halomarina ordinaria</name>
    <dbReference type="NCBI Taxonomy" id="3033939"/>
    <lineage>
        <taxon>Archaea</taxon>
        <taxon>Methanobacteriati</taxon>
        <taxon>Methanobacteriota</taxon>
        <taxon>Stenosarchaea group</taxon>
        <taxon>Halobacteria</taxon>
        <taxon>Halobacteriales</taxon>
        <taxon>Natronomonadaceae</taxon>
        <taxon>Halomarina</taxon>
    </lineage>
</organism>
<dbReference type="RefSeq" id="WP_304446821.1">
    <property type="nucleotide sequence ID" value="NZ_JARRAH010000001.1"/>
</dbReference>
<evidence type="ECO:0000313" key="1">
    <source>
        <dbReference type="EMBL" id="MFC6835113.1"/>
    </source>
</evidence>
<accession>A0ABD5U8I8</accession>
<sequence>MAGTDDEPTDDAARDAPRPGRMLVREWVIAANYYAPGDYDVPQAPRFRAERREDGALVLYAPDTDEHVLTAGAPSPVRR</sequence>
<keyword evidence="2" id="KW-1185">Reference proteome</keyword>
<reference evidence="1 2" key="1">
    <citation type="journal article" date="2019" name="Int. J. Syst. Evol. Microbiol.">
        <title>The Global Catalogue of Microorganisms (GCM) 10K type strain sequencing project: providing services to taxonomists for standard genome sequencing and annotation.</title>
        <authorList>
            <consortium name="The Broad Institute Genomics Platform"/>
            <consortium name="The Broad Institute Genome Sequencing Center for Infectious Disease"/>
            <person name="Wu L."/>
            <person name="Ma J."/>
        </authorList>
    </citation>
    <scope>NUCLEOTIDE SEQUENCE [LARGE SCALE GENOMIC DNA]</scope>
    <source>
        <strain evidence="1 2">PSRA2</strain>
    </source>
</reference>
<dbReference type="Proteomes" id="UP001596406">
    <property type="component" value="Unassembled WGS sequence"/>
</dbReference>
<dbReference type="EMBL" id="JBHSXM010000001">
    <property type="protein sequence ID" value="MFC6835113.1"/>
    <property type="molecule type" value="Genomic_DNA"/>
</dbReference>
<protein>
    <submittedName>
        <fullName evidence="1">Uncharacterized protein</fullName>
    </submittedName>
</protein>
<name>A0ABD5U8I8_9EURY</name>